<feature type="transmembrane region" description="Helical" evidence="13">
    <location>
        <begin position="121"/>
        <end position="140"/>
    </location>
</feature>
<keyword evidence="8 13" id="KW-1133">Transmembrane helix</keyword>
<dbReference type="Gene3D" id="3.40.50.80">
    <property type="entry name" value="Nucleotide-binding domain of ferredoxin-NADP reductase (FNR) module"/>
    <property type="match status" value="1"/>
</dbReference>
<dbReference type="Pfam" id="PF08030">
    <property type="entry name" value="NAD_binding_6"/>
    <property type="match status" value="1"/>
</dbReference>
<evidence type="ECO:0000256" key="2">
    <source>
        <dbReference type="ARBA" id="ARBA00006278"/>
    </source>
</evidence>
<dbReference type="GO" id="GO:0006879">
    <property type="term" value="P:intracellular iron ion homeostasis"/>
    <property type="evidence" value="ECO:0007669"/>
    <property type="project" value="TreeGrafter"/>
</dbReference>
<organism evidence="15 16">
    <name type="scientific">Hesseltinella vesiculosa</name>
    <dbReference type="NCBI Taxonomy" id="101127"/>
    <lineage>
        <taxon>Eukaryota</taxon>
        <taxon>Fungi</taxon>
        <taxon>Fungi incertae sedis</taxon>
        <taxon>Mucoromycota</taxon>
        <taxon>Mucoromycotina</taxon>
        <taxon>Mucoromycetes</taxon>
        <taxon>Mucorales</taxon>
        <taxon>Cunninghamellaceae</taxon>
        <taxon>Hesseltinella</taxon>
    </lineage>
</organism>
<dbReference type="Gene3D" id="2.40.30.10">
    <property type="entry name" value="Translation factors"/>
    <property type="match status" value="1"/>
</dbReference>
<dbReference type="InterPro" id="IPR051410">
    <property type="entry name" value="Ferric/Cupric_Reductase"/>
</dbReference>
<comment type="similarity">
    <text evidence="2">Belongs to the ferric reductase (FRE) family.</text>
</comment>
<dbReference type="EMBL" id="MCGT01000003">
    <property type="protein sequence ID" value="ORX61548.1"/>
    <property type="molecule type" value="Genomic_DNA"/>
</dbReference>
<dbReference type="Pfam" id="PF08022">
    <property type="entry name" value="FAD_binding_8"/>
    <property type="match status" value="1"/>
</dbReference>
<dbReference type="AlphaFoldDB" id="A0A1X2GVF8"/>
<dbReference type="PANTHER" id="PTHR32361">
    <property type="entry name" value="FERRIC/CUPRIC REDUCTASE TRANSMEMBRANE COMPONENT"/>
    <property type="match status" value="1"/>
</dbReference>
<keyword evidence="4" id="KW-0813">Transport</keyword>
<evidence type="ECO:0000259" key="14">
    <source>
        <dbReference type="PROSITE" id="PS51384"/>
    </source>
</evidence>
<evidence type="ECO:0000256" key="4">
    <source>
        <dbReference type="ARBA" id="ARBA00022448"/>
    </source>
</evidence>
<evidence type="ECO:0000256" key="8">
    <source>
        <dbReference type="ARBA" id="ARBA00022989"/>
    </source>
</evidence>
<dbReference type="GO" id="GO:0052851">
    <property type="term" value="F:ferric-chelate reductase (NADPH) activity"/>
    <property type="evidence" value="ECO:0007669"/>
    <property type="project" value="UniProtKB-EC"/>
</dbReference>
<dbReference type="STRING" id="101127.A0A1X2GVF8"/>
<evidence type="ECO:0000256" key="9">
    <source>
        <dbReference type="ARBA" id="ARBA00023002"/>
    </source>
</evidence>
<sequence length="466" mass="52599">MLLPLLLVGTTLWLNSNRAGFLTISLVPFLLGSAGKYSALQLITGMSARRLNLFHRFLGYCMVTLATVHMACMLYQWAKFPKFLATYLTTTKVQHGLAGYACLCLVVLGSLYPVRVYKYEFFLGSHLLAFGFIGSISVHTPYAMRYFLTGILCYVLNLLACYFVQNRMAHMHVFALPDATRLRIRLASPLNHHPGQHVYLCIPKISWFQWHPFTITNVAQSDKDTKLEVYATVRGNFTRQLHQAAVSMDKKAANDSDEWEVMVMGPCGRHTSATDPETMLQQQRTIVIASAGAGVTWGMQMLRQLATSLLYKQRDQPVFTKNIYFCWTVRRAEDFCWFRQELAEYAAEFDTAHQADALFPKLHVALHYTGDPASLSLETPDEPVDELDESLPKSGLLSEKRRDITPLPIQQCRFNPTDYMCHASSTSSLGIFVCGPPPFNRVFKNGVAALDHTKSCQVTLICEDFD</sequence>
<comment type="catalytic activity">
    <reaction evidence="12">
        <text>2 a Fe(II)-siderophore + NADP(+) + H(+) = 2 a Fe(III)-siderophore + NADPH</text>
        <dbReference type="Rhea" id="RHEA:28795"/>
        <dbReference type="Rhea" id="RHEA-COMP:11342"/>
        <dbReference type="Rhea" id="RHEA-COMP:11344"/>
        <dbReference type="ChEBI" id="CHEBI:15378"/>
        <dbReference type="ChEBI" id="CHEBI:29033"/>
        <dbReference type="ChEBI" id="CHEBI:29034"/>
        <dbReference type="ChEBI" id="CHEBI:57783"/>
        <dbReference type="ChEBI" id="CHEBI:58349"/>
        <dbReference type="EC" id="1.16.1.9"/>
    </reaction>
</comment>
<dbReference type="Proteomes" id="UP000242146">
    <property type="component" value="Unassembled WGS sequence"/>
</dbReference>
<keyword evidence="11 13" id="KW-0472">Membrane</keyword>
<keyword evidence="10" id="KW-0406">Ion transport</keyword>
<dbReference type="OrthoDB" id="167398at2759"/>
<feature type="transmembrane region" description="Helical" evidence="13">
    <location>
        <begin position="20"/>
        <end position="37"/>
    </location>
</feature>
<evidence type="ECO:0000313" key="16">
    <source>
        <dbReference type="Proteomes" id="UP000242146"/>
    </source>
</evidence>
<feature type="transmembrane region" description="Helical" evidence="13">
    <location>
        <begin position="97"/>
        <end position="114"/>
    </location>
</feature>
<dbReference type="EC" id="1.16.1.9" evidence="3"/>
<dbReference type="GO" id="GO:0006826">
    <property type="term" value="P:iron ion transport"/>
    <property type="evidence" value="ECO:0007669"/>
    <property type="project" value="TreeGrafter"/>
</dbReference>
<comment type="caution">
    <text evidence="15">The sequence shown here is derived from an EMBL/GenBank/DDBJ whole genome shotgun (WGS) entry which is preliminary data.</text>
</comment>
<dbReference type="SFLD" id="SFLDS00052">
    <property type="entry name" value="Ferric_Reductase_Domain"/>
    <property type="match status" value="1"/>
</dbReference>
<dbReference type="Pfam" id="PF01794">
    <property type="entry name" value="Ferric_reduct"/>
    <property type="match status" value="1"/>
</dbReference>
<keyword evidence="5" id="KW-1003">Cell membrane</keyword>
<comment type="subcellular location">
    <subcellularLocation>
        <location evidence="1">Cell membrane</location>
        <topology evidence="1">Multi-pass membrane protein</topology>
    </subcellularLocation>
</comment>
<keyword evidence="7" id="KW-0249">Electron transport</keyword>
<dbReference type="GO" id="GO:0015677">
    <property type="term" value="P:copper ion import"/>
    <property type="evidence" value="ECO:0007669"/>
    <property type="project" value="TreeGrafter"/>
</dbReference>
<dbReference type="InterPro" id="IPR013112">
    <property type="entry name" value="FAD-bd_8"/>
</dbReference>
<dbReference type="GO" id="GO:0005886">
    <property type="term" value="C:plasma membrane"/>
    <property type="evidence" value="ECO:0007669"/>
    <property type="project" value="UniProtKB-SubCell"/>
</dbReference>
<evidence type="ECO:0000256" key="13">
    <source>
        <dbReference type="SAM" id="Phobius"/>
    </source>
</evidence>
<name>A0A1X2GVF8_9FUNG</name>
<proteinExistence type="inferred from homology"/>
<gene>
    <name evidence="15" type="ORF">DM01DRAFT_308592</name>
</gene>
<feature type="transmembrane region" description="Helical" evidence="13">
    <location>
        <begin position="57"/>
        <end position="77"/>
    </location>
</feature>
<reference evidence="15 16" key="1">
    <citation type="submission" date="2016-07" db="EMBL/GenBank/DDBJ databases">
        <title>Pervasive Adenine N6-methylation of Active Genes in Fungi.</title>
        <authorList>
            <consortium name="DOE Joint Genome Institute"/>
            <person name="Mondo S.J."/>
            <person name="Dannebaum R.O."/>
            <person name="Kuo R.C."/>
            <person name="Labutti K."/>
            <person name="Haridas S."/>
            <person name="Kuo A."/>
            <person name="Salamov A."/>
            <person name="Ahrendt S.R."/>
            <person name="Lipzen A."/>
            <person name="Sullivan W."/>
            <person name="Andreopoulos W.B."/>
            <person name="Clum A."/>
            <person name="Lindquist E."/>
            <person name="Daum C."/>
            <person name="Ramamoorthy G.K."/>
            <person name="Gryganskyi A."/>
            <person name="Culley D."/>
            <person name="Magnuson J.K."/>
            <person name="James T.Y."/>
            <person name="O'Malley M.A."/>
            <person name="Stajich J.E."/>
            <person name="Spatafora J.W."/>
            <person name="Visel A."/>
            <person name="Grigoriev I.V."/>
        </authorList>
    </citation>
    <scope>NUCLEOTIDE SEQUENCE [LARGE SCALE GENOMIC DNA]</scope>
    <source>
        <strain evidence="15 16">NRRL 3301</strain>
    </source>
</reference>
<dbReference type="InterPro" id="IPR017927">
    <property type="entry name" value="FAD-bd_FR_type"/>
</dbReference>
<feature type="domain" description="FAD-binding FR-type" evidence="14">
    <location>
        <begin position="156"/>
        <end position="273"/>
    </location>
</feature>
<evidence type="ECO:0000256" key="11">
    <source>
        <dbReference type="ARBA" id="ARBA00023136"/>
    </source>
</evidence>
<dbReference type="PROSITE" id="PS51384">
    <property type="entry name" value="FAD_FR"/>
    <property type="match status" value="1"/>
</dbReference>
<protein>
    <recommendedName>
        <fullName evidence="3">ferric-chelate reductase (NADPH)</fullName>
        <ecNumber evidence="3">1.16.1.9</ecNumber>
    </recommendedName>
</protein>
<evidence type="ECO:0000256" key="7">
    <source>
        <dbReference type="ARBA" id="ARBA00022982"/>
    </source>
</evidence>
<dbReference type="PANTHER" id="PTHR32361:SF28">
    <property type="entry name" value="FRP1P"/>
    <property type="match status" value="1"/>
</dbReference>
<dbReference type="SUPFAM" id="SSF52343">
    <property type="entry name" value="Ferredoxin reductase-like, C-terminal NADP-linked domain"/>
    <property type="match status" value="1"/>
</dbReference>
<evidence type="ECO:0000256" key="6">
    <source>
        <dbReference type="ARBA" id="ARBA00022692"/>
    </source>
</evidence>
<feature type="transmembrane region" description="Helical" evidence="13">
    <location>
        <begin position="146"/>
        <end position="164"/>
    </location>
</feature>
<dbReference type="InterPro" id="IPR039261">
    <property type="entry name" value="FNR_nucleotide-bd"/>
</dbReference>
<dbReference type="SUPFAM" id="SSF63380">
    <property type="entry name" value="Riboflavin synthase domain-like"/>
    <property type="match status" value="1"/>
</dbReference>
<evidence type="ECO:0000256" key="3">
    <source>
        <dbReference type="ARBA" id="ARBA00012668"/>
    </source>
</evidence>
<keyword evidence="6 13" id="KW-0812">Transmembrane</keyword>
<evidence type="ECO:0000256" key="12">
    <source>
        <dbReference type="ARBA" id="ARBA00048483"/>
    </source>
</evidence>
<dbReference type="InterPro" id="IPR013121">
    <property type="entry name" value="Fe_red_NAD-bd_6"/>
</dbReference>
<evidence type="ECO:0000256" key="5">
    <source>
        <dbReference type="ARBA" id="ARBA00022475"/>
    </source>
</evidence>
<keyword evidence="9" id="KW-0560">Oxidoreductase</keyword>
<evidence type="ECO:0000256" key="1">
    <source>
        <dbReference type="ARBA" id="ARBA00004651"/>
    </source>
</evidence>
<dbReference type="CDD" id="cd06186">
    <property type="entry name" value="NOX_Duox_like_FAD_NADP"/>
    <property type="match status" value="1"/>
</dbReference>
<evidence type="ECO:0000313" key="15">
    <source>
        <dbReference type="EMBL" id="ORX61548.1"/>
    </source>
</evidence>
<accession>A0A1X2GVF8</accession>
<dbReference type="InterPro" id="IPR013130">
    <property type="entry name" value="Fe3_Rdtase_TM_dom"/>
</dbReference>
<keyword evidence="16" id="KW-1185">Reference proteome</keyword>
<dbReference type="SFLD" id="SFLDG01168">
    <property type="entry name" value="Ferric_reductase_subgroup_(FRE"/>
    <property type="match status" value="1"/>
</dbReference>
<dbReference type="InterPro" id="IPR017938">
    <property type="entry name" value="Riboflavin_synthase-like_b-brl"/>
</dbReference>
<evidence type="ECO:0000256" key="10">
    <source>
        <dbReference type="ARBA" id="ARBA00023065"/>
    </source>
</evidence>